<evidence type="ECO:0000313" key="5">
    <source>
        <dbReference type="Proteomes" id="UP000812013"/>
    </source>
</evidence>
<dbReference type="Pfam" id="PF05593">
    <property type="entry name" value="RHS_repeat"/>
    <property type="match status" value="1"/>
</dbReference>
<dbReference type="InterPro" id="IPR006530">
    <property type="entry name" value="YD"/>
</dbReference>
<feature type="region of interest" description="Disordered" evidence="2">
    <location>
        <begin position="1236"/>
        <end position="1260"/>
    </location>
</feature>
<dbReference type="InterPro" id="IPR031325">
    <property type="entry name" value="RHS_repeat"/>
</dbReference>
<dbReference type="InterPro" id="IPR056823">
    <property type="entry name" value="TEN-like_YD-shell"/>
</dbReference>
<dbReference type="Gene3D" id="2.180.10.10">
    <property type="entry name" value="RHS repeat-associated core"/>
    <property type="match status" value="2"/>
</dbReference>
<dbReference type="NCBIfam" id="TIGR03696">
    <property type="entry name" value="Rhs_assc_core"/>
    <property type="match status" value="1"/>
</dbReference>
<feature type="compositionally biased region" description="Basic and acidic residues" evidence="2">
    <location>
        <begin position="1328"/>
        <end position="1338"/>
    </location>
</feature>
<dbReference type="InterPro" id="IPR030934">
    <property type="entry name" value="Intein_C"/>
</dbReference>
<dbReference type="InterPro" id="IPR036844">
    <property type="entry name" value="Hint_dom_sf"/>
</dbReference>
<dbReference type="PANTHER" id="PTHR32305:SF17">
    <property type="entry name" value="TRNA NUCLEASE WAPA"/>
    <property type="match status" value="1"/>
</dbReference>
<feature type="compositionally biased region" description="Polar residues" evidence="2">
    <location>
        <begin position="1644"/>
        <end position="1679"/>
    </location>
</feature>
<feature type="compositionally biased region" description="Basic and acidic residues" evidence="2">
    <location>
        <begin position="1309"/>
        <end position="1319"/>
    </location>
</feature>
<dbReference type="PROSITE" id="PS50818">
    <property type="entry name" value="INTEIN_C_TER"/>
    <property type="match status" value="1"/>
</dbReference>
<dbReference type="SMART" id="SM00306">
    <property type="entry name" value="HintN"/>
    <property type="match status" value="1"/>
</dbReference>
<dbReference type="Pfam" id="PF25023">
    <property type="entry name" value="TEN_YD-shell"/>
    <property type="match status" value="1"/>
</dbReference>
<sequence>MGVALSLILGSGPAQAADWKPKDTRRWSPAKLKKTESVTGKNAAKSAASGASKQQGDGARTWKPRDVAWPAAGHAEVDLNAAPPAPPLGARFLAGARSAVPAAPVAEPSRAGAAPVWVAATDPARSGKGGPRTGKAAVTLTDKKLAEKAGVQGLLLAVNPGEGTEQGAPVKVSVDVSHIAGAFGGDWLSRARLVELPECALVTPDRPECRKQTPVATVKDGDRPGLLSTEISVKANGPAAQGTRLNTVASGATVLAASAAPGGSAGTYGATSLAPSGTWSQGGSTGGFSWSYPIDLPDGLGGTKPSINLSYSSQSVDGRTAATNNQASWIGEGWDYTPGFIERTFKPCAKDGQTGSGEQCLAGHNATISLNGKSSTLVRDDTSGTWRLESDDASKVERLTGANNGDNNGEYWKVTTADGTQYYFGVGRKPGSTSAPATNSAWTTPVYGNNAGEECHQSTFDASWCQQAYRWNLDFVVDPRGGMITHWYDTATNYYKRGVSATTPEGTLTSYVRGGNLARTTYGSKLTDADTVKPTAQVLFTTAERCLPDATFDCAPDKLTKANAAKWPDVPFDQNCASTGTCENYSATFWTTKRLTKITTQVLNGAGTGYDNVDSYAFTHEFPDPQDQTAPALWLASIKRSGHDGATTLDTPAITFTGRLMNNRVDSSGDNKPALNRRRIVSVTAETGHVTDVGYADPDCAPGTGLPSSQDGNTTRCYPVYWNPDPKSPNDPTLDWFHKYVVNRVTEIDPFGGSRPQETRYEYVGGAAWHRDDEETTEDKQRTWNQFRGYEQVITRAGTAPDVVSKSAAFYLRGMDGDTKADGTQRTATFTGIAGNTLKDSNPLAGSVRETQTFASDGGELVSVSQSEPWLSPVTATHSRGTKLPALTAQMLRGGSAKDKALRADKTWQSTSKTATFDNTYGMPVSVLDRADGLPDVCTTTSYARNTGAWMIDRVSETVQVQGDCATAASESNTLGRNRTYYDGQAHGTLTGAGQVTSTEELDRFEGGQPKFSVNTNVTYDAYGRVTSATDAAGATTTTEYTPATLFAPTSIKTTNAKGWATTSTYHPLREVPVKVEDHNGRTSEQAIDALGRITAMWKPGRARSDAANQIIEYDLTNTGTSSVTTKTLRSDESYAANIDILDAFGQTVQTQSVTANGAAGRVISDTFYDSHGRPSKANAGYFNNTSTEPVKTRFVANDNTVPGQTTVLYDGLGRPVTEIFASKAIEQWRGATAYPGVDRTETTPAKGATATSTHTDARGRTVEKRQYKSGTPTGEYDATRYTYDTEGQLTQVTDPAGNAWKYGYDLHGRQTRSEDPDKGTTTTTYDAADRPVSETDGRGITTFTSYDILGRPTSRNLGAVDGTKLATFDYDTLLPGLPTASTSWVDGKPWRQEVTGYDDSYRPVGSKLTVPAGEGALSTSYTATSYYDPITGAPDITDMPAAGGLPKERLYFGRNVNGMPVSVGTSTTTYVNFTDYDELGRVQRTTLGAVPKQVVLTDVNDPATGRLLRTTVDKEDAAGSVDITDYTYTPAGDVTSVSSQQGGVRDTQCFTYDHLRRMTRAWTDTGTTTTQPGPSVPGIGGCTDTAPQAGKVGGPAPYHQSFTYDVTGNRTSVTDHDPAGDAAKSTTTTNTFPAPGQPRPHAPTSTKKQTGTGPVVTTNSTYDATGNTLTRPDAAGNTQTFTWTPDGNLASAQTSAGTSTYIYDAEGNRLARKDPGKTTLYLGSTELTLDTATNQVTGTRYYSTPGGATVVRTSNGKLSYLAADHHGTGTTAIDAAALTVQRQATKPFGEDRGAEPTSWPGGRGFVGGIEDKATGLTHLGAREYDTRTGTFLSVDPVIDPSDPQQLQGYLYGNNSPMTFSDPDGLFWGAIKKAAKSVGSAINKYGHTALDVAGMIPVIGEAADLVNGVWYAAQGDWKNAALSFASMIPVAGAAIAGTRVAAKAVSYAAKYTSRVSKASPVRKVAGWTSRSGPRAGAGKAGGGKSGWSSSGSSKKLWSGKGSGGKSANSGSRRTASKTSCDNSFVPDTEVLLADGTRKPIEKLKGGDQVLAADPSTGRIEAKAVTAVITGEGSKNLVEITVATPDGKTESVTATDKHPFWLPERQEWTDATKLQPGQWLETSAGTKVQITAIRRHTQQQRVHNLTVDDLHTYFVGAGATALLVHNCPTVSSRDIKGLLNRAETLHDGWKKESTVAVARVWNREAQQIEHWVATNVDDLPVEIMRNLNGATYKFGPGDAEATIVGALVEGKHDLLGIASSTRICQACYDTVKGVPGMVETRVGLGTGKSKYTQWRTMVNRNFWDGT</sequence>
<proteinExistence type="predicted"/>
<dbReference type="Pfam" id="PF07591">
    <property type="entry name" value="PT-HINT"/>
    <property type="match status" value="1"/>
</dbReference>
<dbReference type="InterPro" id="IPR022385">
    <property type="entry name" value="Rhs_assc_core"/>
</dbReference>
<dbReference type="EMBL" id="WTFF01000102">
    <property type="protein sequence ID" value="MBW5483383.1"/>
    <property type="molecule type" value="Genomic_DNA"/>
</dbReference>
<keyword evidence="5" id="KW-1185">Reference proteome</keyword>
<evidence type="ECO:0000259" key="3">
    <source>
        <dbReference type="SMART" id="SM00306"/>
    </source>
</evidence>
<dbReference type="SUPFAM" id="SSF51294">
    <property type="entry name" value="Hedgehog/intein (Hint) domain"/>
    <property type="match status" value="1"/>
</dbReference>
<protein>
    <submittedName>
        <fullName evidence="4">Type IV secretion protein Rhs</fullName>
    </submittedName>
</protein>
<organism evidence="4 5">
    <name type="scientific">Streptomyces bambusae</name>
    <dbReference type="NCBI Taxonomy" id="1550616"/>
    <lineage>
        <taxon>Bacteria</taxon>
        <taxon>Bacillati</taxon>
        <taxon>Actinomycetota</taxon>
        <taxon>Actinomycetes</taxon>
        <taxon>Kitasatosporales</taxon>
        <taxon>Streptomycetaceae</taxon>
        <taxon>Streptomyces</taxon>
    </lineage>
</organism>
<dbReference type="PANTHER" id="PTHR32305">
    <property type="match status" value="1"/>
</dbReference>
<dbReference type="NCBIfam" id="TIGR01443">
    <property type="entry name" value="intein_Cterm"/>
    <property type="match status" value="1"/>
</dbReference>
<comment type="caution">
    <text evidence="4">The sequence shown here is derived from an EMBL/GenBank/DDBJ whole genome shotgun (WGS) entry which is preliminary data.</text>
</comment>
<feature type="region of interest" description="Disordered" evidence="2">
    <location>
        <begin position="1"/>
        <end position="61"/>
    </location>
</feature>
<dbReference type="CDD" id="cd20745">
    <property type="entry name" value="FIX_RhsA_AHH_HNH-like"/>
    <property type="match status" value="1"/>
</dbReference>
<dbReference type="InterPro" id="IPR003587">
    <property type="entry name" value="Hint_dom_N"/>
</dbReference>
<dbReference type="CDD" id="cd00081">
    <property type="entry name" value="Hint"/>
    <property type="match status" value="1"/>
</dbReference>
<accession>A0ABS6Z6J2</accession>
<dbReference type="NCBIfam" id="TIGR01643">
    <property type="entry name" value="YD_repeat_2x"/>
    <property type="match status" value="3"/>
</dbReference>
<gene>
    <name evidence="4" type="ORF">GPJ59_16170</name>
</gene>
<dbReference type="Proteomes" id="UP000812013">
    <property type="component" value="Unassembled WGS sequence"/>
</dbReference>
<dbReference type="InterPro" id="IPR050708">
    <property type="entry name" value="T6SS_VgrG/RHS"/>
</dbReference>
<keyword evidence="1" id="KW-0677">Repeat</keyword>
<feature type="region of interest" description="Disordered" evidence="2">
    <location>
        <begin position="1564"/>
        <end position="1679"/>
    </location>
</feature>
<feature type="compositionally biased region" description="Polar residues" evidence="2">
    <location>
        <begin position="1601"/>
        <end position="1613"/>
    </location>
</feature>
<reference evidence="4 5" key="1">
    <citation type="submission" date="2019-12" db="EMBL/GenBank/DDBJ databases">
        <title>Genome sequence of Streptomyces bambusae.</title>
        <authorList>
            <person name="Bansal K."/>
            <person name="Choksket S."/>
            <person name="Korpole S."/>
            <person name="Patil P.B."/>
        </authorList>
    </citation>
    <scope>NUCLEOTIDE SEQUENCE [LARGE SCALE GENOMIC DNA]</scope>
    <source>
        <strain evidence="4 5">SK60</strain>
    </source>
</reference>
<feature type="region of interest" description="Disordered" evidence="2">
    <location>
        <begin position="1309"/>
        <end position="1339"/>
    </location>
</feature>
<dbReference type="Gene3D" id="2.170.16.10">
    <property type="entry name" value="Hedgehog/Intein (Hint) domain"/>
    <property type="match status" value="1"/>
</dbReference>
<evidence type="ECO:0000256" key="1">
    <source>
        <dbReference type="ARBA" id="ARBA00022737"/>
    </source>
</evidence>
<feature type="compositionally biased region" description="Low complexity" evidence="2">
    <location>
        <begin position="40"/>
        <end position="59"/>
    </location>
</feature>
<feature type="region of interest" description="Disordered" evidence="2">
    <location>
        <begin position="1962"/>
        <end position="2021"/>
    </location>
</feature>
<feature type="compositionally biased region" description="Low complexity" evidence="2">
    <location>
        <begin position="1986"/>
        <end position="2013"/>
    </location>
</feature>
<evidence type="ECO:0000313" key="4">
    <source>
        <dbReference type="EMBL" id="MBW5483383.1"/>
    </source>
</evidence>
<evidence type="ECO:0000256" key="2">
    <source>
        <dbReference type="SAM" id="MobiDB-lite"/>
    </source>
</evidence>
<feature type="domain" description="Hint" evidence="3">
    <location>
        <begin position="2021"/>
        <end position="2123"/>
    </location>
</feature>
<name>A0ABS6Z6J2_9ACTN</name>